<comment type="caution">
    <text evidence="1">The sequence shown here is derived from an EMBL/GenBank/DDBJ whole genome shotgun (WGS) entry which is preliminary data.</text>
</comment>
<protein>
    <submittedName>
        <fullName evidence="1">Uncharacterized protein</fullName>
    </submittedName>
</protein>
<evidence type="ECO:0000313" key="2">
    <source>
        <dbReference type="Proteomes" id="UP000299102"/>
    </source>
</evidence>
<organism evidence="1 2">
    <name type="scientific">Eumeta variegata</name>
    <name type="common">Bagworm moth</name>
    <name type="synonym">Eumeta japonica</name>
    <dbReference type="NCBI Taxonomy" id="151549"/>
    <lineage>
        <taxon>Eukaryota</taxon>
        <taxon>Metazoa</taxon>
        <taxon>Ecdysozoa</taxon>
        <taxon>Arthropoda</taxon>
        <taxon>Hexapoda</taxon>
        <taxon>Insecta</taxon>
        <taxon>Pterygota</taxon>
        <taxon>Neoptera</taxon>
        <taxon>Endopterygota</taxon>
        <taxon>Lepidoptera</taxon>
        <taxon>Glossata</taxon>
        <taxon>Ditrysia</taxon>
        <taxon>Tineoidea</taxon>
        <taxon>Psychidae</taxon>
        <taxon>Oiketicinae</taxon>
        <taxon>Eumeta</taxon>
    </lineage>
</organism>
<accession>A0A4C1VPZ2</accession>
<keyword evidence="2" id="KW-1185">Reference proteome</keyword>
<name>A0A4C1VPZ2_EUMVA</name>
<evidence type="ECO:0000313" key="1">
    <source>
        <dbReference type="EMBL" id="GBP40733.1"/>
    </source>
</evidence>
<dbReference type="Proteomes" id="UP000299102">
    <property type="component" value="Unassembled WGS sequence"/>
</dbReference>
<gene>
    <name evidence="1" type="ORF">EVAR_26396_1</name>
</gene>
<dbReference type="OrthoDB" id="425681at2759"/>
<dbReference type="AlphaFoldDB" id="A0A4C1VPZ2"/>
<proteinExistence type="predicted"/>
<sequence length="144" mass="15896">MCGGSLKYICWYGDVKVRSSFKDVVTGIEEGMSWWFGHLEEMKESGLTKRIYRVNVRDGKVVKGHPTKFYADQIGGILKEGQILSIRPTSLHEMIDGNHCSYRAWGQNGVASSYGVVIAGDRRRRHCANSVTAALAASQGSALK</sequence>
<dbReference type="EMBL" id="BGZK01000387">
    <property type="protein sequence ID" value="GBP40733.1"/>
    <property type="molecule type" value="Genomic_DNA"/>
</dbReference>
<reference evidence="1 2" key="1">
    <citation type="journal article" date="2019" name="Commun. Biol.">
        <title>The bagworm genome reveals a unique fibroin gene that provides high tensile strength.</title>
        <authorList>
            <person name="Kono N."/>
            <person name="Nakamura H."/>
            <person name="Ohtoshi R."/>
            <person name="Tomita M."/>
            <person name="Numata K."/>
            <person name="Arakawa K."/>
        </authorList>
    </citation>
    <scope>NUCLEOTIDE SEQUENCE [LARGE SCALE GENOMIC DNA]</scope>
</reference>